<name>A0ABX2C6D0_9BRAD</name>
<comment type="caution">
    <text evidence="1">The sequence shown here is derived from an EMBL/GenBank/DDBJ whole genome shotgun (WGS) entry which is preliminary data.</text>
</comment>
<accession>A0ABX2C6D0</accession>
<keyword evidence="2" id="KW-1185">Reference proteome</keyword>
<proteinExistence type="predicted"/>
<dbReference type="Proteomes" id="UP000886476">
    <property type="component" value="Unassembled WGS sequence"/>
</dbReference>
<reference evidence="1" key="1">
    <citation type="submission" date="2020-05" db="EMBL/GenBank/DDBJ databases">
        <title>Nod-independent and nitrogen-fixing Bradyrhizobium aeschynomene sp. nov. isolated from nodules of Aeschynomene indica.</title>
        <authorList>
            <person name="Zhang Z."/>
        </authorList>
    </citation>
    <scope>NUCLEOTIDE SEQUENCE</scope>
    <source>
        <strain evidence="1">83012</strain>
    </source>
</reference>
<organism evidence="1 2">
    <name type="scientific">Bradyrhizobium aeschynomenes</name>
    <dbReference type="NCBI Taxonomy" id="2734909"/>
    <lineage>
        <taxon>Bacteria</taxon>
        <taxon>Pseudomonadati</taxon>
        <taxon>Pseudomonadota</taxon>
        <taxon>Alphaproteobacteria</taxon>
        <taxon>Hyphomicrobiales</taxon>
        <taxon>Nitrobacteraceae</taxon>
        <taxon>Bradyrhizobium</taxon>
    </lineage>
</organism>
<protein>
    <submittedName>
        <fullName evidence="1">Uncharacterized protein</fullName>
    </submittedName>
</protein>
<dbReference type="RefSeq" id="WP_172108619.1">
    <property type="nucleotide sequence ID" value="NZ_JABFDN010000001.1"/>
</dbReference>
<dbReference type="EMBL" id="JABFDN010000001">
    <property type="protein sequence ID" value="NPU63831.1"/>
    <property type="molecule type" value="Genomic_DNA"/>
</dbReference>
<evidence type="ECO:0000313" key="2">
    <source>
        <dbReference type="Proteomes" id="UP000886476"/>
    </source>
</evidence>
<gene>
    <name evidence="1" type="ORF">HL667_02350</name>
</gene>
<evidence type="ECO:0000313" key="1">
    <source>
        <dbReference type="EMBL" id="NPU63831.1"/>
    </source>
</evidence>
<sequence length="76" mass="8036">MNKTIGDVPSIDPGAISAALLRACLSWYRKPSQDHPGHRTHAAASFERMQAPCDKTLPAALSSIPNSCIPGAPNLI</sequence>